<dbReference type="AlphaFoldDB" id="A0A5E4THA2"/>
<dbReference type="OrthoDB" id="8951952at2"/>
<organism evidence="3 4">
    <name type="scientific">Pandoraea terrae</name>
    <dbReference type="NCBI Taxonomy" id="1537710"/>
    <lineage>
        <taxon>Bacteria</taxon>
        <taxon>Pseudomonadati</taxon>
        <taxon>Pseudomonadota</taxon>
        <taxon>Betaproteobacteria</taxon>
        <taxon>Burkholderiales</taxon>
        <taxon>Burkholderiaceae</taxon>
        <taxon>Pandoraea</taxon>
    </lineage>
</organism>
<evidence type="ECO:0000313" key="3">
    <source>
        <dbReference type="EMBL" id="VVD85559.1"/>
    </source>
</evidence>
<keyword evidence="2" id="KW-0472">Membrane</keyword>
<proteinExistence type="predicted"/>
<gene>
    <name evidence="3" type="ORF">PTE30175_01284</name>
</gene>
<feature type="transmembrane region" description="Helical" evidence="2">
    <location>
        <begin position="52"/>
        <end position="73"/>
    </location>
</feature>
<feature type="transmembrane region" description="Helical" evidence="2">
    <location>
        <begin position="21"/>
        <end position="46"/>
    </location>
</feature>
<evidence type="ECO:0000256" key="2">
    <source>
        <dbReference type="SAM" id="Phobius"/>
    </source>
</evidence>
<keyword evidence="4" id="KW-1185">Reference proteome</keyword>
<feature type="region of interest" description="Disordered" evidence="1">
    <location>
        <begin position="160"/>
        <end position="186"/>
    </location>
</feature>
<dbReference type="EMBL" id="CABPRZ010000004">
    <property type="protein sequence ID" value="VVD85559.1"/>
    <property type="molecule type" value="Genomic_DNA"/>
</dbReference>
<accession>A0A5E4THA2</accession>
<evidence type="ECO:0000256" key="1">
    <source>
        <dbReference type="SAM" id="MobiDB-lite"/>
    </source>
</evidence>
<keyword evidence="2" id="KW-0812">Transmembrane</keyword>
<dbReference type="RefSeq" id="WP_150696224.1">
    <property type="nucleotide sequence ID" value="NZ_CABPRZ010000004.1"/>
</dbReference>
<dbReference type="Proteomes" id="UP000414233">
    <property type="component" value="Unassembled WGS sequence"/>
</dbReference>
<sequence>MPIDLSPAGEPSAYPARGPRLVPWLIVWGLCCAIGAAAVLLLWPTGTPASGAWFWFCVAGLPNGLFLILFGIARAGYEAAYLGALYRNQHRQAWLHQRVGDAQRPLEVLGVGYCLPLQGATLAQALARTAPLIKAQSPRGGLDAIVHGRFADDDPLFVALSEDEEPPPSEDPQTGDESAPTHAPAAVPEAVSPVTTLLAQALAPLAHSVHALCRNGAKYAPAVRVMASPDVTELRLKQVRDALRLAGLPALACEVVPAADGLMAADAWLDAGDTRPLLVVAAEWHTKPPAGSTEGAVAVLLGAPAPARPEPVGVMATLHRPVAGALDALPDVLANAALWGKADARAIRTAWISGLDSSNDGRLSAAFKQASLAGVAPHDAQRRPDRIIGHAGAAGGWLAIAAAIEACESVSVDPQLIVHAPQSTHSTESAQAAILYVTPIVNTPPSHDDPDE</sequence>
<protein>
    <recommendedName>
        <fullName evidence="5">Transmembrane protein</fullName>
    </recommendedName>
</protein>
<evidence type="ECO:0008006" key="5">
    <source>
        <dbReference type="Google" id="ProtNLM"/>
    </source>
</evidence>
<evidence type="ECO:0000313" key="4">
    <source>
        <dbReference type="Proteomes" id="UP000414233"/>
    </source>
</evidence>
<reference evidence="3 4" key="1">
    <citation type="submission" date="2019-08" db="EMBL/GenBank/DDBJ databases">
        <authorList>
            <person name="Peeters C."/>
        </authorList>
    </citation>
    <scope>NUCLEOTIDE SEQUENCE [LARGE SCALE GENOMIC DNA]</scope>
    <source>
        <strain evidence="3 4">LMG 30175</strain>
    </source>
</reference>
<name>A0A5E4THA2_9BURK</name>
<keyword evidence="2" id="KW-1133">Transmembrane helix</keyword>